<name>A0A3R6KXD0_9FIRM</name>
<dbReference type="RefSeq" id="WP_118218285.1">
    <property type="nucleotide sequence ID" value="NZ_QRIM01000010.1"/>
</dbReference>
<feature type="domain" description="DUF1468" evidence="2">
    <location>
        <begin position="16"/>
        <end position="141"/>
    </location>
</feature>
<dbReference type="Proteomes" id="UP000286595">
    <property type="component" value="Unassembled WGS sequence"/>
</dbReference>
<protein>
    <submittedName>
        <fullName evidence="3">Tripartite tricarboxylate transporter TctB family protein</fullName>
    </submittedName>
</protein>
<keyword evidence="1" id="KW-1133">Transmembrane helix</keyword>
<organism evidence="3 4">
    <name type="scientific">Coprococcus comes</name>
    <dbReference type="NCBI Taxonomy" id="410072"/>
    <lineage>
        <taxon>Bacteria</taxon>
        <taxon>Bacillati</taxon>
        <taxon>Bacillota</taxon>
        <taxon>Clostridia</taxon>
        <taxon>Lachnospirales</taxon>
        <taxon>Lachnospiraceae</taxon>
        <taxon>Coprococcus</taxon>
    </lineage>
</organism>
<reference evidence="3 4" key="1">
    <citation type="submission" date="2018-08" db="EMBL/GenBank/DDBJ databases">
        <title>A genome reference for cultivated species of the human gut microbiota.</title>
        <authorList>
            <person name="Zou Y."/>
            <person name="Xue W."/>
            <person name="Luo G."/>
        </authorList>
    </citation>
    <scope>NUCLEOTIDE SEQUENCE [LARGE SCALE GENOMIC DNA]</scope>
    <source>
        <strain evidence="3 4">AM22-12LB</strain>
    </source>
</reference>
<keyword evidence="1" id="KW-0472">Membrane</keyword>
<accession>A0A3R6KXD0</accession>
<proteinExistence type="predicted"/>
<keyword evidence="1" id="KW-0812">Transmembrane</keyword>
<gene>
    <name evidence="3" type="ORF">DW252_09705</name>
</gene>
<dbReference type="Pfam" id="PF07331">
    <property type="entry name" value="TctB"/>
    <property type="match status" value="1"/>
</dbReference>
<comment type="caution">
    <text evidence="3">The sequence shown here is derived from an EMBL/GenBank/DDBJ whole genome shotgun (WGS) entry which is preliminary data.</text>
</comment>
<dbReference type="AlphaFoldDB" id="A0A3R6KXD0"/>
<dbReference type="EMBL" id="QRIM01000010">
    <property type="protein sequence ID" value="RHG60054.1"/>
    <property type="molecule type" value="Genomic_DNA"/>
</dbReference>
<evidence type="ECO:0000313" key="4">
    <source>
        <dbReference type="Proteomes" id="UP000286595"/>
    </source>
</evidence>
<evidence type="ECO:0000256" key="1">
    <source>
        <dbReference type="SAM" id="Phobius"/>
    </source>
</evidence>
<feature type="transmembrane region" description="Helical" evidence="1">
    <location>
        <begin position="43"/>
        <end position="64"/>
    </location>
</feature>
<evidence type="ECO:0000313" key="3">
    <source>
        <dbReference type="EMBL" id="RHG60054.1"/>
    </source>
</evidence>
<feature type="transmembrane region" description="Helical" evidence="1">
    <location>
        <begin position="12"/>
        <end position="31"/>
    </location>
</feature>
<feature type="transmembrane region" description="Helical" evidence="1">
    <location>
        <begin position="118"/>
        <end position="138"/>
    </location>
</feature>
<dbReference type="InterPro" id="IPR009936">
    <property type="entry name" value="DUF1468"/>
</dbReference>
<feature type="transmembrane region" description="Helical" evidence="1">
    <location>
        <begin position="76"/>
        <end position="106"/>
    </location>
</feature>
<evidence type="ECO:0000259" key="2">
    <source>
        <dbReference type="Pfam" id="PF07331"/>
    </source>
</evidence>
<sequence>MKKIGTKQLVPILTAIMGVVFAVLGFTQLGFWDKTDGPMPGFFPSIMAIVMVLSSILALIQSFKEDEKAVYHKNELLVIAGGAAIYVGSFIIGLLPMCYLFVVLWLKLFEKENWKNTLIVLVVIAAITIGVFYIWLGIQFPLGLFENIL</sequence>